<protein>
    <submittedName>
        <fullName evidence="2">Uncharacterized protein</fullName>
    </submittedName>
</protein>
<name>A0ABU8VM75_9BURK</name>
<comment type="caution">
    <text evidence="2">The sequence shown here is derived from an EMBL/GenBank/DDBJ whole genome shotgun (WGS) entry which is preliminary data.</text>
</comment>
<gene>
    <name evidence="2" type="ORF">WKW77_24465</name>
</gene>
<organism evidence="2 3">
    <name type="scientific">Variovorax ureilyticus</name>
    <dbReference type="NCBI Taxonomy" id="1836198"/>
    <lineage>
        <taxon>Bacteria</taxon>
        <taxon>Pseudomonadati</taxon>
        <taxon>Pseudomonadota</taxon>
        <taxon>Betaproteobacteria</taxon>
        <taxon>Burkholderiales</taxon>
        <taxon>Comamonadaceae</taxon>
        <taxon>Variovorax</taxon>
    </lineage>
</organism>
<reference evidence="2 3" key="1">
    <citation type="submission" date="2024-03" db="EMBL/GenBank/DDBJ databases">
        <title>Novel species of the genus Variovorax.</title>
        <authorList>
            <person name="Liu Q."/>
            <person name="Xin Y.-H."/>
        </authorList>
    </citation>
    <scope>NUCLEOTIDE SEQUENCE [LARGE SCALE GENOMIC DNA]</scope>
    <source>
        <strain evidence="2 3">KACC 18899</strain>
    </source>
</reference>
<keyword evidence="3" id="KW-1185">Reference proteome</keyword>
<sequence length="150" mass="16265">MKSIEKLSFAILILAISFSASGDQASKIDSGFCQRLAKHLVRKPGAPLPLSVETSQGEGRVIRYKSIDLDGDGKSDDLLQDCGSPSDGTCVLEVIVSSGSKYSFSTSPFALVKFENRYVVVVGDTYPTRSRSRSAYQLTAKEAELVCKKF</sequence>
<proteinExistence type="predicted"/>
<dbReference type="Proteomes" id="UP001365846">
    <property type="component" value="Unassembled WGS sequence"/>
</dbReference>
<dbReference type="EMBL" id="JBBKZU010000012">
    <property type="protein sequence ID" value="MEJ8814262.1"/>
    <property type="molecule type" value="Genomic_DNA"/>
</dbReference>
<feature type="signal peptide" evidence="1">
    <location>
        <begin position="1"/>
        <end position="22"/>
    </location>
</feature>
<feature type="chain" id="PRO_5045687934" evidence="1">
    <location>
        <begin position="23"/>
        <end position="150"/>
    </location>
</feature>
<keyword evidence="1" id="KW-0732">Signal</keyword>
<evidence type="ECO:0000313" key="2">
    <source>
        <dbReference type="EMBL" id="MEJ8814262.1"/>
    </source>
</evidence>
<accession>A0ABU8VM75</accession>
<evidence type="ECO:0000256" key="1">
    <source>
        <dbReference type="SAM" id="SignalP"/>
    </source>
</evidence>
<evidence type="ECO:0000313" key="3">
    <source>
        <dbReference type="Proteomes" id="UP001365846"/>
    </source>
</evidence>
<dbReference type="RefSeq" id="WP_340359494.1">
    <property type="nucleotide sequence ID" value="NZ_JBBKZU010000012.1"/>
</dbReference>